<reference evidence="5" key="1">
    <citation type="submission" date="2020-10" db="EMBL/GenBank/DDBJ databases">
        <authorList>
            <person name="Gilroy R."/>
        </authorList>
    </citation>
    <scope>NUCLEOTIDE SEQUENCE</scope>
    <source>
        <strain evidence="5">2889</strain>
    </source>
</reference>
<dbReference type="Proteomes" id="UP000823612">
    <property type="component" value="Unassembled WGS sequence"/>
</dbReference>
<evidence type="ECO:0000313" key="6">
    <source>
        <dbReference type="Proteomes" id="UP000823612"/>
    </source>
</evidence>
<keyword evidence="5" id="KW-0645">Protease</keyword>
<feature type="signal peptide" evidence="1">
    <location>
        <begin position="1"/>
        <end position="23"/>
    </location>
</feature>
<organism evidence="5 6">
    <name type="scientific">Candidatus Pullibacteroides excrementavium</name>
    <dbReference type="NCBI Taxonomy" id="2840905"/>
    <lineage>
        <taxon>Bacteria</taxon>
        <taxon>Pseudomonadati</taxon>
        <taxon>Bacteroidota</taxon>
        <taxon>Bacteroidia</taxon>
        <taxon>Bacteroidales</taxon>
        <taxon>Candidatus Pullibacteroides</taxon>
    </lineage>
</organism>
<dbReference type="InterPro" id="IPR044060">
    <property type="entry name" value="Bacterial_rp_domain"/>
</dbReference>
<sequence>MKQGLTKGFFMLCLALLCGSVFGIPASQKPVKATQPDGSVLTIIIKGDEFQSWITTLDGYSIQRNAEGYFEYVKAIEDNQPVLSGIRVQESDQRKGKERRFLQGIPKNLRPERVIPEGFAPGRSSHGNAPKGVMAEVLSWRNNFFNYGEDPNKINGILVPVNFPDCPLTYSQGAIDSIMNVPGYNKNGAKGSVRDYFEDMSQGKYLFHMEVLPPYTASNGRTYYGKYGPELKTEVYNYIVSLLGDHHWEYDMNQDEHIDHISIIFAGMGQETDPSGDAGLIWSHNGYSTSSSVNYRYSNISCIAEIDNFDGVQGIETYCHEFGHALGLPDFYNTGSSAVEQSLPDQHELMSANTASGHPVPMSAFSRWILGWTGLKTISAETPGTYSLQDMLLEEAALRYYTKTPGEFFILENRTPLNIWQDREDLGHGLLIFKVDSIMYMQELQDNTVNDYERQSFQLLRADNDNSYSSPQGDYFPYGGLYTEFTDESSPASLSYNGLKTELPVTGITEEDNIIRFTFVREGSSLLSITSAAATAHDGEWGHFIVKGEYLATEGVECTEAGICYGRLPLPTVSGNKASVEDVAASPSYEVLLDLSSFAENATVYYRAYAVDDNGNTVYGDVHRILMPQKSIVVETEYVATTGNGGITKINDKQHHVHLLDISRLPEPMAIVNGPEIGIGWTTFIGENTLQVSSDGGKSWSLLHPDGVFLQAKGRVSSAYRLPDASDNYLIAIRCEYLSDNDTVIIRSGSPYNYIPLDSTLYFAYEEEGGNYPDNWGDVEGFRSGWKVYSANTSQTSFPVARIKRINSELQYLIYVKTQDEKLAWTVDGSWTETLSCPNGSLNYQYISRPDSRPSSKQVALNSIVPLPVDECAQIFCNSPIEVEVTDIDADVLSKPIKTRAVNLNTVEVEIINWWQDGNGIPLLGEERGLCWSTENTPSTQNSIVLPSQNYVIQPVTQLPDQTVYFWTYMKKGGEIRYSEVLVSEVQNGQRANQIENNGLNSITPIGFSADELSLKVRVEYPSQLLEGAVAQGICHDWDVPDINTASQYHEGNIVAAEYYDLSYASAGYSFNIRPFTMKEDGSIVYGEYIGINSCRLKNPPLSTSKRVFAAPCNLISEAALAYPDGSTGFDYWTLKRPTPWDGFTKLRYYNDKIYMETSAGEYVLSPIIDLSACINPTLNLRCYNDTYSEEARSRLVVSTIHAVNGQKHILDTLHITGSYNNKELFQVSLEENMGDSVYLCLEKLNSGILHFIEMEVADQLAPQIASLPSTDDGDTVYLHGKLQTSELIPEATEYGFIYSHYGDPLTGMENQSWEYWRIPGEGTDAEGNFSASFEHEYLDYIYARAYATNANGTSYGDCMSLLHCGEYILHGESLPIDDPKYGTAYNMDGSSTRITPSYSCPGNTAGETVVKTGILQLTYPPTLNKIHAFVEWDVSLLSEDPAAEDPENLIMPYFQARYRTEGSSEWLDLPAGYELRHDANHTIIGGEVAVFQLEADLPRNYAQMEFRFVDNPGWDFGIKTISYSESDEVDNFVAVPSISNLSVEDGHIALYWGIDSWDNVESVRIYREGNTVGTWDMVEEIYSGESNPVLNLFVDNTSTPATRAYTYEVRSVNNEGDEFASSRHRSMHLTINKGIQNQWNLMWNYYEGREVSAVRIYRGSDAGSLEMIDQIAGNTNSYTDVNAPEGDVYYQIETLFASQQALAKGSGNLVRDADAGIKEEAYDISRSNIATNAEVLQYTITVGNMDFGRVEIRYQGELVSSGSAFDAGTVLDLEAIPDQGYEFTEWMDGSKDNPYSFVLNEDTQIRAYFKPKAGNENASAAEAIKIYPNPMEDKLHILSESRILHGELRNIQGAVLLQFDDVMETVLPVDHLPSGVYFLFCQTESGAATCKVIKQ</sequence>
<dbReference type="SUPFAM" id="SSF55486">
    <property type="entry name" value="Metalloproteases ('zincins'), catalytic domain"/>
    <property type="match status" value="1"/>
</dbReference>
<dbReference type="GO" id="GO:0008237">
    <property type="term" value="F:metallopeptidase activity"/>
    <property type="evidence" value="ECO:0007669"/>
    <property type="project" value="UniProtKB-KW"/>
</dbReference>
<proteinExistence type="predicted"/>
<evidence type="ECO:0000259" key="2">
    <source>
        <dbReference type="Pfam" id="PF05547"/>
    </source>
</evidence>
<feature type="domain" description="Secretion system C-terminal sorting" evidence="3">
    <location>
        <begin position="1827"/>
        <end position="1894"/>
    </location>
</feature>
<evidence type="ECO:0000313" key="5">
    <source>
        <dbReference type="EMBL" id="MBO8431685.1"/>
    </source>
</evidence>
<dbReference type="GO" id="GO:0006508">
    <property type="term" value="P:proteolysis"/>
    <property type="evidence" value="ECO:0007669"/>
    <property type="project" value="InterPro"/>
</dbReference>
<evidence type="ECO:0000259" key="3">
    <source>
        <dbReference type="Pfam" id="PF18962"/>
    </source>
</evidence>
<dbReference type="Pfam" id="PF18962">
    <property type="entry name" value="Por_Secre_tail"/>
    <property type="match status" value="1"/>
</dbReference>
<dbReference type="Pfam" id="PF18998">
    <property type="entry name" value="Flg_new_2"/>
    <property type="match status" value="1"/>
</dbReference>
<protein>
    <submittedName>
        <fullName evidence="5">M6 family metalloprotease domain-containing protein</fullName>
    </submittedName>
</protein>
<dbReference type="InterPro" id="IPR026444">
    <property type="entry name" value="Secre_tail"/>
</dbReference>
<dbReference type="Pfam" id="PF05547">
    <property type="entry name" value="Peptidase_M6"/>
    <property type="match status" value="1"/>
</dbReference>
<comment type="caution">
    <text evidence="5">The sequence shown here is derived from an EMBL/GenBank/DDBJ whole genome shotgun (WGS) entry which is preliminary data.</text>
</comment>
<evidence type="ECO:0000256" key="1">
    <source>
        <dbReference type="SAM" id="SignalP"/>
    </source>
</evidence>
<feature type="chain" id="PRO_5038812063" evidence="1">
    <location>
        <begin position="24"/>
        <end position="1896"/>
    </location>
</feature>
<evidence type="ECO:0000259" key="4">
    <source>
        <dbReference type="Pfam" id="PF18998"/>
    </source>
</evidence>
<keyword evidence="5" id="KW-0378">Hydrolase</keyword>
<reference evidence="5" key="2">
    <citation type="journal article" date="2021" name="PeerJ">
        <title>Extensive microbial diversity within the chicken gut microbiome revealed by metagenomics and culture.</title>
        <authorList>
            <person name="Gilroy R."/>
            <person name="Ravi A."/>
            <person name="Getino M."/>
            <person name="Pursley I."/>
            <person name="Horton D.L."/>
            <person name="Alikhan N.F."/>
            <person name="Baker D."/>
            <person name="Gharbi K."/>
            <person name="Hall N."/>
            <person name="Watson M."/>
            <person name="Adriaenssens E.M."/>
            <person name="Foster-Nyarko E."/>
            <person name="Jarju S."/>
            <person name="Secka A."/>
            <person name="Antonio M."/>
            <person name="Oren A."/>
            <person name="Chaudhuri R.R."/>
            <person name="La Ragione R."/>
            <person name="Hildebrand F."/>
            <person name="Pallen M.J."/>
        </authorList>
    </citation>
    <scope>NUCLEOTIDE SEQUENCE</scope>
    <source>
        <strain evidence="5">2889</strain>
    </source>
</reference>
<keyword evidence="1" id="KW-0732">Signal</keyword>
<dbReference type="InterPro" id="IPR008757">
    <property type="entry name" value="Peptidase_M6-like_domain"/>
</dbReference>
<feature type="domain" description="Peptidase M6-like" evidence="2">
    <location>
        <begin position="192"/>
        <end position="358"/>
    </location>
</feature>
<dbReference type="NCBIfam" id="TIGR03296">
    <property type="entry name" value="M6dom_TIGR03296"/>
    <property type="match status" value="1"/>
</dbReference>
<accession>A0A9D9DRN3</accession>
<gene>
    <name evidence="5" type="ORF">IAB08_00110</name>
</gene>
<dbReference type="PANTHER" id="PTHR41775">
    <property type="entry name" value="SECRETED PROTEIN-RELATED"/>
    <property type="match status" value="1"/>
</dbReference>
<dbReference type="EMBL" id="JADIMZ010000004">
    <property type="protein sequence ID" value="MBO8431685.1"/>
    <property type="molecule type" value="Genomic_DNA"/>
</dbReference>
<name>A0A9D9DRN3_9BACT</name>
<dbReference type="NCBIfam" id="TIGR04183">
    <property type="entry name" value="Por_Secre_tail"/>
    <property type="match status" value="1"/>
</dbReference>
<feature type="domain" description="Bacterial repeat" evidence="4">
    <location>
        <begin position="1760"/>
        <end position="1813"/>
    </location>
</feature>
<keyword evidence="5" id="KW-0482">Metalloprotease</keyword>
<dbReference type="PANTHER" id="PTHR41775:SF1">
    <property type="entry name" value="PEPTIDASE M6-LIKE DOMAIN-CONTAINING PROTEIN"/>
    <property type="match status" value="1"/>
</dbReference>